<accession>A0A0W0FYD4</accession>
<feature type="compositionally biased region" description="Basic residues" evidence="1">
    <location>
        <begin position="138"/>
        <end position="154"/>
    </location>
</feature>
<organism evidence="2 3">
    <name type="scientific">Moniliophthora roreri</name>
    <name type="common">Frosty pod rot fungus</name>
    <name type="synonym">Monilia roreri</name>
    <dbReference type="NCBI Taxonomy" id="221103"/>
    <lineage>
        <taxon>Eukaryota</taxon>
        <taxon>Fungi</taxon>
        <taxon>Dikarya</taxon>
        <taxon>Basidiomycota</taxon>
        <taxon>Agaricomycotina</taxon>
        <taxon>Agaricomycetes</taxon>
        <taxon>Agaricomycetidae</taxon>
        <taxon>Agaricales</taxon>
        <taxon>Marasmiineae</taxon>
        <taxon>Marasmiaceae</taxon>
        <taxon>Moniliophthora</taxon>
    </lineage>
</organism>
<feature type="compositionally biased region" description="Acidic residues" evidence="1">
    <location>
        <begin position="161"/>
        <end position="175"/>
    </location>
</feature>
<proteinExistence type="predicted"/>
<feature type="region of interest" description="Disordered" evidence="1">
    <location>
        <begin position="138"/>
        <end position="175"/>
    </location>
</feature>
<comment type="caution">
    <text evidence="2">The sequence shown here is derived from an EMBL/GenBank/DDBJ whole genome shotgun (WGS) entry which is preliminary data.</text>
</comment>
<sequence length="189" mass="21802">MHLYNPNRDALIALGLEKSNTQYQKLKNNQLWAHNHGQQHTIGESEPDPWYWHTSTAAGASEEDQKAWVLEMNWVKWFCDHATLDRYREEVEILEAEYACVQDREGGYASKQAAVHQAFQANVVTEWSQQNDFKKELAKRKRKTKLHVKSAGKQKAKEDVSNMEESEEEGEEAWDDLEAYICGASEDGD</sequence>
<gene>
    <name evidence="2" type="ORF">WG66_6077</name>
</gene>
<evidence type="ECO:0000313" key="3">
    <source>
        <dbReference type="Proteomes" id="UP000054988"/>
    </source>
</evidence>
<reference evidence="2 3" key="1">
    <citation type="submission" date="2015-12" db="EMBL/GenBank/DDBJ databases">
        <title>Draft genome sequence of Moniliophthora roreri, the causal agent of frosty pod rot of cacao.</title>
        <authorList>
            <person name="Aime M.C."/>
            <person name="Diaz-Valderrama J.R."/>
            <person name="Kijpornyongpan T."/>
            <person name="Phillips-Mora W."/>
        </authorList>
    </citation>
    <scope>NUCLEOTIDE SEQUENCE [LARGE SCALE GENOMIC DNA]</scope>
    <source>
        <strain evidence="2 3">MCA 2952</strain>
    </source>
</reference>
<protein>
    <submittedName>
        <fullName evidence="2">Uncharacterized protein</fullName>
    </submittedName>
</protein>
<dbReference type="Proteomes" id="UP000054988">
    <property type="component" value="Unassembled WGS sequence"/>
</dbReference>
<evidence type="ECO:0000313" key="2">
    <source>
        <dbReference type="EMBL" id="KTB41346.1"/>
    </source>
</evidence>
<dbReference type="EMBL" id="LATX01001480">
    <property type="protein sequence ID" value="KTB41346.1"/>
    <property type="molecule type" value="Genomic_DNA"/>
</dbReference>
<dbReference type="AlphaFoldDB" id="A0A0W0FYD4"/>
<evidence type="ECO:0000256" key="1">
    <source>
        <dbReference type="SAM" id="MobiDB-lite"/>
    </source>
</evidence>
<name>A0A0W0FYD4_MONRR</name>